<proteinExistence type="predicted"/>
<sequence>MTRRTFYKIIAGIILYFSLNTFYKLYKNNTISKTCLSETFNKKFSDLSKLEINSIHDFNIIFNCEDWDEIYIISSMYYDRGIGFLTTGILVPSYNRFDYFEGTSLLFFIKNNAIISDPLPFYNDHFIFSNNYNRVNSARFDRENSKFIYKKYEHSDYDFTTLELVEK</sequence>
<dbReference type="Proteomes" id="UP000516764">
    <property type="component" value="Chromosome"/>
</dbReference>
<dbReference type="KEGG" id="phal:H9I45_00425"/>
<dbReference type="EMBL" id="CP061813">
    <property type="protein sequence ID" value="QOD60939.1"/>
    <property type="molecule type" value="Genomic_DNA"/>
</dbReference>
<accession>A0A7L8AGK5</accession>
<keyword evidence="2" id="KW-1185">Reference proteome</keyword>
<dbReference type="OrthoDB" id="1453243at2"/>
<name>A0A7L8AGK5_9FLAO</name>
<organism evidence="1 2">
    <name type="scientific">Polaribacter haliotis</name>
    <dbReference type="NCBI Taxonomy" id="1888915"/>
    <lineage>
        <taxon>Bacteria</taxon>
        <taxon>Pseudomonadati</taxon>
        <taxon>Bacteroidota</taxon>
        <taxon>Flavobacteriia</taxon>
        <taxon>Flavobacteriales</taxon>
        <taxon>Flavobacteriaceae</taxon>
    </lineage>
</organism>
<protein>
    <submittedName>
        <fullName evidence="1">Uncharacterized protein</fullName>
    </submittedName>
</protein>
<gene>
    <name evidence="1" type="ORF">H9I45_00425</name>
</gene>
<dbReference type="AlphaFoldDB" id="A0A7L8AGK5"/>
<reference evidence="1 2" key="1">
    <citation type="journal article" date="2016" name="Int. J. Syst. Evol. Microbiol.">
        <title>Polaribacter haliotis sp. nov., isolated from the gut of abalone Haliotis discus hannai.</title>
        <authorList>
            <person name="Kim Y.O."/>
            <person name="Park I.S."/>
            <person name="Park S."/>
            <person name="Nam B.H."/>
            <person name="Park J.M."/>
            <person name="Kim D.G."/>
            <person name="Yoon J.H."/>
        </authorList>
    </citation>
    <scope>NUCLEOTIDE SEQUENCE [LARGE SCALE GENOMIC DNA]</scope>
    <source>
        <strain evidence="1 2">KCTC 52418</strain>
    </source>
</reference>
<evidence type="ECO:0000313" key="2">
    <source>
        <dbReference type="Proteomes" id="UP000516764"/>
    </source>
</evidence>
<dbReference type="RefSeq" id="WP_088355264.1">
    <property type="nucleotide sequence ID" value="NZ_CP061813.1"/>
</dbReference>
<evidence type="ECO:0000313" key="1">
    <source>
        <dbReference type="EMBL" id="QOD60939.1"/>
    </source>
</evidence>